<keyword evidence="2" id="KW-1133">Transmembrane helix</keyword>
<evidence type="ECO:0000313" key="4">
    <source>
        <dbReference type="EMBL" id="OGZ99945.1"/>
    </source>
</evidence>
<keyword evidence="1" id="KW-0808">Transferase</keyword>
<protein>
    <recommendedName>
        <fullName evidence="3">Glycosyl transferase family 1 domain-containing protein</fullName>
    </recommendedName>
</protein>
<dbReference type="Pfam" id="PF00534">
    <property type="entry name" value="Glycos_transf_1"/>
    <property type="match status" value="1"/>
</dbReference>
<keyword evidence="2" id="KW-0812">Transmembrane</keyword>
<reference evidence="4 5" key="1">
    <citation type="journal article" date="2016" name="Nat. Commun.">
        <title>Thousands of microbial genomes shed light on interconnected biogeochemical processes in an aquifer system.</title>
        <authorList>
            <person name="Anantharaman K."/>
            <person name="Brown C.T."/>
            <person name="Hug L.A."/>
            <person name="Sharon I."/>
            <person name="Castelle C.J."/>
            <person name="Probst A.J."/>
            <person name="Thomas B.C."/>
            <person name="Singh A."/>
            <person name="Wilkins M.J."/>
            <person name="Karaoz U."/>
            <person name="Brodie E.L."/>
            <person name="Williams K.H."/>
            <person name="Hubbard S.S."/>
            <person name="Banfield J.F."/>
        </authorList>
    </citation>
    <scope>NUCLEOTIDE SEQUENCE [LARGE SCALE GENOMIC DNA]</scope>
</reference>
<evidence type="ECO:0000256" key="1">
    <source>
        <dbReference type="ARBA" id="ARBA00022679"/>
    </source>
</evidence>
<dbReference type="Proteomes" id="UP000179023">
    <property type="component" value="Unassembled WGS sequence"/>
</dbReference>
<feature type="domain" description="Glycosyl transferase family 1" evidence="3">
    <location>
        <begin position="222"/>
        <end position="402"/>
    </location>
</feature>
<dbReference type="PANTHER" id="PTHR46401">
    <property type="entry name" value="GLYCOSYLTRANSFERASE WBBK-RELATED"/>
    <property type="match status" value="1"/>
</dbReference>
<accession>A0A1G2KKM3</accession>
<evidence type="ECO:0000256" key="2">
    <source>
        <dbReference type="SAM" id="Phobius"/>
    </source>
</evidence>
<dbReference type="Gene3D" id="3.40.50.2000">
    <property type="entry name" value="Glycogen Phosphorylase B"/>
    <property type="match status" value="2"/>
</dbReference>
<dbReference type="CDD" id="cd03801">
    <property type="entry name" value="GT4_PimA-like"/>
    <property type="match status" value="1"/>
</dbReference>
<dbReference type="AlphaFoldDB" id="A0A1G2KKM3"/>
<dbReference type="InterPro" id="IPR001296">
    <property type="entry name" value="Glyco_trans_1"/>
</dbReference>
<dbReference type="PANTHER" id="PTHR46401:SF2">
    <property type="entry name" value="GLYCOSYLTRANSFERASE WBBK-RELATED"/>
    <property type="match status" value="1"/>
</dbReference>
<evidence type="ECO:0000259" key="3">
    <source>
        <dbReference type="Pfam" id="PF00534"/>
    </source>
</evidence>
<keyword evidence="2" id="KW-0472">Membrane</keyword>
<dbReference type="SUPFAM" id="SSF53756">
    <property type="entry name" value="UDP-Glycosyltransferase/glycogen phosphorylase"/>
    <property type="match status" value="1"/>
</dbReference>
<dbReference type="GO" id="GO:0016757">
    <property type="term" value="F:glycosyltransferase activity"/>
    <property type="evidence" value="ECO:0007669"/>
    <property type="project" value="InterPro"/>
</dbReference>
<feature type="transmembrane region" description="Helical" evidence="2">
    <location>
        <begin position="102"/>
        <end position="124"/>
    </location>
</feature>
<dbReference type="STRING" id="1802270.A3C07_02855"/>
<sequence length="435" mass="50111">MKLIYISPLRYPSEKAGSQFSMKSCEAFADQGIAVELWAPYRWNQFGGEDPFLFHHVKKNFRIITLPALDLSPLLPFFFFLLSFSFAIAAFFYALFRKEKNILYYSHEPFALFLLTFITPLSRLQYGLAVGMKKIFKFISKGSIPYEKVGGFVQDRTVYEIHDFPGRSVLFWWLFRRLDAVVTTNQWKKKEITKRFSFDAGRILAVFNAVDVQMFAIDVLRSEARRKLNLPHEKRIILYTGHLFGWKGVDTLLAAHRFLDPDEVIYFVGGTNEDIEKFKSKAQIITFESRSSGRGKSKIQSVVIVGRRPHEEIPLWLRAADVLVLPNTALEDISKYYTSPVKLFEYMASGTSIVASDLPSVREIVSEEDVCFVKPDDPEALYEGIKRVLSDHNFAGEISRNAVLKSKSYTWPRRTSRILSWLANRPSPNYDGNRL</sequence>
<feature type="transmembrane region" description="Helical" evidence="2">
    <location>
        <begin position="74"/>
        <end position="96"/>
    </location>
</feature>
<name>A0A1G2KKM3_9BACT</name>
<proteinExistence type="predicted"/>
<dbReference type="EMBL" id="MHQI01000030">
    <property type="protein sequence ID" value="OGZ99945.1"/>
    <property type="molecule type" value="Genomic_DNA"/>
</dbReference>
<organism evidence="4 5">
    <name type="scientific">Candidatus Sungbacteria bacterium RIFCSPHIGHO2_02_FULL_47_11</name>
    <dbReference type="NCBI Taxonomy" id="1802270"/>
    <lineage>
        <taxon>Bacteria</taxon>
        <taxon>Candidatus Sungiibacteriota</taxon>
    </lineage>
</organism>
<dbReference type="GO" id="GO:0009103">
    <property type="term" value="P:lipopolysaccharide biosynthetic process"/>
    <property type="evidence" value="ECO:0007669"/>
    <property type="project" value="TreeGrafter"/>
</dbReference>
<gene>
    <name evidence="4" type="ORF">A3C07_02855</name>
</gene>
<evidence type="ECO:0000313" key="5">
    <source>
        <dbReference type="Proteomes" id="UP000179023"/>
    </source>
</evidence>
<comment type="caution">
    <text evidence="4">The sequence shown here is derived from an EMBL/GenBank/DDBJ whole genome shotgun (WGS) entry which is preliminary data.</text>
</comment>